<accession>A0AAD9QCG8</accession>
<keyword evidence="4" id="KW-1185">Reference proteome</keyword>
<evidence type="ECO:0000259" key="2">
    <source>
        <dbReference type="Pfam" id="PF01145"/>
    </source>
</evidence>
<keyword evidence="1" id="KW-0472">Membrane</keyword>
<keyword evidence="1" id="KW-0812">Transmembrane</keyword>
<evidence type="ECO:0000313" key="4">
    <source>
        <dbReference type="Proteomes" id="UP001249851"/>
    </source>
</evidence>
<name>A0AAD9QCG8_ACRCE</name>
<reference evidence="3" key="2">
    <citation type="journal article" date="2023" name="Science">
        <title>Genomic signatures of disease resistance in endangered staghorn corals.</title>
        <authorList>
            <person name="Vollmer S.V."/>
            <person name="Selwyn J.D."/>
            <person name="Despard B.A."/>
            <person name="Roesel C.L."/>
        </authorList>
    </citation>
    <scope>NUCLEOTIDE SEQUENCE</scope>
    <source>
        <strain evidence="3">K2</strain>
    </source>
</reference>
<dbReference type="Proteomes" id="UP001249851">
    <property type="component" value="Unassembled WGS sequence"/>
</dbReference>
<reference evidence="3" key="1">
    <citation type="journal article" date="2023" name="G3 (Bethesda)">
        <title>Whole genome assembly and annotation of the endangered Caribbean coral Acropora cervicornis.</title>
        <authorList>
            <person name="Selwyn J.D."/>
            <person name="Vollmer S.V."/>
        </authorList>
    </citation>
    <scope>NUCLEOTIDE SEQUENCE</scope>
    <source>
        <strain evidence="3">K2</strain>
    </source>
</reference>
<dbReference type="InterPro" id="IPR001107">
    <property type="entry name" value="Band_7"/>
</dbReference>
<dbReference type="EMBL" id="JARQWQ010000043">
    <property type="protein sequence ID" value="KAK2558757.1"/>
    <property type="molecule type" value="Genomic_DNA"/>
</dbReference>
<keyword evidence="1" id="KW-1133">Transmembrane helix</keyword>
<gene>
    <name evidence="3" type="ORF">P5673_018966</name>
</gene>
<sequence>MEFEEGERVRVDTGEMDLWKKFLLCSFGIVVLLLIIILPLGFVGIEYYELGFTKQKSTGRVNLDDVYTGGRYFIGPDFTFKTFPAEVHFEEMNEIAIFSKDKVEVEITCAMQYFLRPEDLRDMHQEYDLFYKPVVRTTAIAAIKGQATQLSISQFIRERLTVEKELFKAAKTRLEGKNEIK</sequence>
<organism evidence="3 4">
    <name type="scientific">Acropora cervicornis</name>
    <name type="common">Staghorn coral</name>
    <dbReference type="NCBI Taxonomy" id="6130"/>
    <lineage>
        <taxon>Eukaryota</taxon>
        <taxon>Metazoa</taxon>
        <taxon>Cnidaria</taxon>
        <taxon>Anthozoa</taxon>
        <taxon>Hexacorallia</taxon>
        <taxon>Scleractinia</taxon>
        <taxon>Astrocoeniina</taxon>
        <taxon>Acroporidae</taxon>
        <taxon>Acropora</taxon>
    </lineage>
</organism>
<proteinExistence type="predicted"/>
<dbReference type="AlphaFoldDB" id="A0AAD9QCG8"/>
<evidence type="ECO:0000313" key="3">
    <source>
        <dbReference type="EMBL" id="KAK2558757.1"/>
    </source>
</evidence>
<comment type="caution">
    <text evidence="3">The sequence shown here is derived from an EMBL/GenBank/DDBJ whole genome shotgun (WGS) entry which is preliminary data.</text>
</comment>
<feature type="domain" description="Band 7" evidence="2">
    <location>
        <begin position="63"/>
        <end position="176"/>
    </location>
</feature>
<feature type="transmembrane region" description="Helical" evidence="1">
    <location>
        <begin position="21"/>
        <end position="45"/>
    </location>
</feature>
<dbReference type="Pfam" id="PF01145">
    <property type="entry name" value="Band_7"/>
    <property type="match status" value="1"/>
</dbReference>
<protein>
    <recommendedName>
        <fullName evidence="2">Band 7 domain-containing protein</fullName>
    </recommendedName>
</protein>
<evidence type="ECO:0000256" key="1">
    <source>
        <dbReference type="SAM" id="Phobius"/>
    </source>
</evidence>